<evidence type="ECO:0000256" key="1">
    <source>
        <dbReference type="ARBA" id="ARBA00011080"/>
    </source>
</evidence>
<dbReference type="Gene3D" id="1.10.268.10">
    <property type="entry name" value="Topoisomerase, domain 3"/>
    <property type="match status" value="1"/>
</dbReference>
<dbReference type="Gene3D" id="3.30.1360.40">
    <property type="match status" value="1"/>
</dbReference>
<dbReference type="RefSeq" id="YP_009210020.1">
    <property type="nucleotide sequence ID" value="NC_028925.1"/>
</dbReference>
<evidence type="ECO:0000259" key="4">
    <source>
        <dbReference type="PROSITE" id="PS52040"/>
    </source>
</evidence>
<dbReference type="InterPro" id="IPR013758">
    <property type="entry name" value="Topo_IIA_A/C_ab"/>
</dbReference>
<comment type="similarity">
    <text evidence="1">Belongs to the type II topoisomerase family.</text>
</comment>
<feature type="domain" description="Topo IIA-type catalytic" evidence="4">
    <location>
        <begin position="45"/>
        <end position="456"/>
    </location>
</feature>
<dbReference type="Pfam" id="PF00521">
    <property type="entry name" value="DNA_topoisoIV"/>
    <property type="match status" value="1"/>
</dbReference>
<evidence type="ECO:0000313" key="5">
    <source>
        <dbReference type="EMBL" id="AIZ02622.1"/>
    </source>
</evidence>
<dbReference type="Gene3D" id="3.90.199.10">
    <property type="entry name" value="Topoisomerase II, domain 5"/>
    <property type="match status" value="1"/>
</dbReference>
<dbReference type="GO" id="GO:0006265">
    <property type="term" value="P:DNA topological change"/>
    <property type="evidence" value="ECO:0007669"/>
    <property type="project" value="UniProtKB-UniRule"/>
</dbReference>
<dbReference type="EMBL" id="KP007361">
    <property type="protein sequence ID" value="AIZ02622.1"/>
    <property type="molecule type" value="Genomic_DNA"/>
</dbReference>
<proteinExistence type="inferred from homology"/>
<protein>
    <submittedName>
        <fullName evidence="5">DNA topoisomerase II medium subunit</fullName>
    </submittedName>
</protein>
<evidence type="ECO:0000256" key="3">
    <source>
        <dbReference type="PROSITE-ProRule" id="PRU01384"/>
    </source>
</evidence>
<dbReference type="PRINTS" id="PR01158">
    <property type="entry name" value="TOPISMRASEII"/>
</dbReference>
<dbReference type="InterPro" id="IPR050634">
    <property type="entry name" value="DNA_Topoisomerase_II"/>
</dbReference>
<keyword evidence="6" id="KW-1185">Reference proteome</keyword>
<feature type="active site" description="O-(5'-phospho-DNA)-tyrosine intermediate" evidence="3">
    <location>
        <position position="133"/>
    </location>
</feature>
<dbReference type="InterPro" id="IPR002205">
    <property type="entry name" value="Topo_IIA_dom_A"/>
</dbReference>
<dbReference type="GO" id="GO:0003918">
    <property type="term" value="F:DNA topoisomerase type II (double strand cut, ATP-hydrolyzing) activity"/>
    <property type="evidence" value="ECO:0007669"/>
    <property type="project" value="UniProtKB-EC"/>
</dbReference>
<dbReference type="InterPro" id="IPR013757">
    <property type="entry name" value="Topo_IIA_A_a_sf"/>
</dbReference>
<sequence length="459" mass="52060">MSDVLSMMSKQFSDSMGSLNPRSLKDIIDVEALSYAIYTVEGRAIPNMIDGFKPVHRFVMARALDLARGDKNKFHKVASIAGGVADYGYHHGEASAEEATSGLVATYKNEYPMFDGQGNFGSRMVPEASSARYVFARVSKNFYNLFKDTEYAPVHPDEEHKPPAFYLPVIPTVLLNATSGIAVGFATDILPHSFQDVKEAVKAIVEGREPVAPKVKYPEFRGEVVELEEPGKYELHGTYKMTSRTQMEITEIPVQWNLEKYTSKILDPLEEKGFITWKDNCGEHGFGFKIKFRKEYKLDGTEEENHEKIMKDFGLIEKLSQNLTVLNHKGKLAEYTNTLDLIRDFVDVRKTYVQVRIDSKIKETEAAFKLARAKVFFIKEVIDGKVVIQGKPRKKLIEELQASEIYGDYAEKLVAMNIYHMTSDEAKKLADEAKAKKAEHEYWKATDVKTEYLNDLEAL</sequence>
<dbReference type="InterPro" id="IPR013760">
    <property type="entry name" value="Topo_IIA-like_dom_sf"/>
</dbReference>
<dbReference type="SUPFAM" id="SSF56719">
    <property type="entry name" value="Type II DNA topoisomerase"/>
    <property type="match status" value="1"/>
</dbReference>
<keyword evidence="2 3" id="KW-0238">DNA-binding</keyword>
<dbReference type="KEGG" id="vg:26636440"/>
<dbReference type="GeneID" id="26636440"/>
<dbReference type="GO" id="GO:0000819">
    <property type="term" value="P:sister chromatid segregation"/>
    <property type="evidence" value="ECO:0007669"/>
    <property type="project" value="TreeGrafter"/>
</dbReference>
<dbReference type="Proteomes" id="UP000030717">
    <property type="component" value="Segment"/>
</dbReference>
<gene>
    <name evidence="5" type="ORF">VR25_278</name>
</gene>
<dbReference type="GO" id="GO:0003677">
    <property type="term" value="F:DNA binding"/>
    <property type="evidence" value="ECO:0007669"/>
    <property type="project" value="UniProtKB-UniRule"/>
</dbReference>
<evidence type="ECO:0000256" key="2">
    <source>
        <dbReference type="ARBA" id="ARBA00023125"/>
    </source>
</evidence>
<reference evidence="5 6" key="1">
    <citation type="submission" date="2014-10" db="EMBL/GenBank/DDBJ databases">
        <title>VR bacteriophages - a small but diverse group of low-temperature viruses.</title>
        <authorList>
            <person name="Kaliniene L."/>
            <person name="Meskys R."/>
            <person name="Simoliunas E."/>
            <person name="Zajanckauskaite A."/>
            <person name="Truncaite L."/>
        </authorList>
    </citation>
    <scope>NUCLEOTIDE SEQUENCE [LARGE SCALE GENOMIC DNA]</scope>
</reference>
<organism evidence="5 6">
    <name type="scientific">Escherichia phage vB_EcoM_VR25</name>
    <dbReference type="NCBI Taxonomy" id="1567028"/>
    <lineage>
        <taxon>Viruses</taxon>
        <taxon>Duplodnaviria</taxon>
        <taxon>Heunggongvirae</taxon>
        <taxon>Uroviricota</taxon>
        <taxon>Caudoviricetes</taxon>
        <taxon>Pantevenvirales</taxon>
        <taxon>Straboviridae</taxon>
        <taxon>Tevenvirinae</taxon>
        <taxon>Gaprivervirus</taxon>
        <taxon>Gaprivervirus vr25</taxon>
    </lineage>
</organism>
<dbReference type="InterPro" id="IPR001154">
    <property type="entry name" value="TopoII_euk"/>
</dbReference>
<evidence type="ECO:0000313" key="6">
    <source>
        <dbReference type="Proteomes" id="UP000030717"/>
    </source>
</evidence>
<dbReference type="SMART" id="SM00434">
    <property type="entry name" value="TOP4c"/>
    <property type="match status" value="1"/>
</dbReference>
<dbReference type="PROSITE" id="PS52040">
    <property type="entry name" value="TOPO_IIA"/>
    <property type="match status" value="1"/>
</dbReference>
<dbReference type="PANTHER" id="PTHR10169:SF49">
    <property type="entry name" value="DNA TOPOISOMERASE 2, MITOCHONDRIAL"/>
    <property type="match status" value="1"/>
</dbReference>
<dbReference type="GO" id="GO:0005524">
    <property type="term" value="F:ATP binding"/>
    <property type="evidence" value="ECO:0007669"/>
    <property type="project" value="InterPro"/>
</dbReference>
<comment type="catalytic activity">
    <reaction evidence="3">
        <text>ATP-dependent breakage, passage and rejoining of double-stranded DNA.</text>
        <dbReference type="EC" id="5.6.2.2"/>
    </reaction>
</comment>
<name>A0A0A7HD19_9CAUD</name>
<dbReference type="PANTHER" id="PTHR10169">
    <property type="entry name" value="DNA TOPOISOMERASE/GYRASE"/>
    <property type="match status" value="1"/>
</dbReference>
<keyword evidence="3" id="KW-0799">Topoisomerase</keyword>
<keyword evidence="3 5" id="KW-0413">Isomerase</keyword>
<accession>A0A0A7HD19</accession>